<comment type="caution">
    <text evidence="2">The sequence shown here is derived from an EMBL/GenBank/DDBJ whole genome shotgun (WGS) entry which is preliminary data.</text>
</comment>
<dbReference type="Proteomes" id="UP000612585">
    <property type="component" value="Unassembled WGS sequence"/>
</dbReference>
<dbReference type="EMBL" id="BOPG01000063">
    <property type="protein sequence ID" value="GIJ61138.1"/>
    <property type="molecule type" value="Genomic_DNA"/>
</dbReference>
<dbReference type="Pfam" id="PF11188">
    <property type="entry name" value="DUF2975"/>
    <property type="match status" value="1"/>
</dbReference>
<feature type="transmembrane region" description="Helical" evidence="1">
    <location>
        <begin position="124"/>
        <end position="147"/>
    </location>
</feature>
<keyword evidence="1" id="KW-1133">Transmembrane helix</keyword>
<reference evidence="2" key="1">
    <citation type="submission" date="2021-01" db="EMBL/GenBank/DDBJ databases">
        <title>Whole genome shotgun sequence of Virgisporangium aurantiacum NBRC 16421.</title>
        <authorList>
            <person name="Komaki H."/>
            <person name="Tamura T."/>
        </authorList>
    </citation>
    <scope>NUCLEOTIDE SEQUENCE</scope>
    <source>
        <strain evidence="2">NBRC 16421</strain>
    </source>
</reference>
<dbReference type="InterPro" id="IPR021354">
    <property type="entry name" value="DUF2975"/>
</dbReference>
<accession>A0A8J4E4K8</accession>
<dbReference type="RefSeq" id="WP_204005898.1">
    <property type="nucleotide sequence ID" value="NZ_BOPG01000063.1"/>
</dbReference>
<protein>
    <recommendedName>
        <fullName evidence="4">DUF2975 domain-containing protein</fullName>
    </recommendedName>
</protein>
<evidence type="ECO:0000256" key="1">
    <source>
        <dbReference type="SAM" id="Phobius"/>
    </source>
</evidence>
<name>A0A8J4E4K8_9ACTN</name>
<evidence type="ECO:0000313" key="3">
    <source>
        <dbReference type="Proteomes" id="UP000612585"/>
    </source>
</evidence>
<keyword evidence="1" id="KW-0812">Transmembrane</keyword>
<dbReference type="AlphaFoldDB" id="A0A8J4E4K8"/>
<evidence type="ECO:0000313" key="2">
    <source>
        <dbReference type="EMBL" id="GIJ61138.1"/>
    </source>
</evidence>
<evidence type="ECO:0008006" key="4">
    <source>
        <dbReference type="Google" id="ProtNLM"/>
    </source>
</evidence>
<keyword evidence="3" id="KW-1185">Reference proteome</keyword>
<proteinExistence type="predicted"/>
<organism evidence="2 3">
    <name type="scientific">Virgisporangium aurantiacum</name>
    <dbReference type="NCBI Taxonomy" id="175570"/>
    <lineage>
        <taxon>Bacteria</taxon>
        <taxon>Bacillati</taxon>
        <taxon>Actinomycetota</taxon>
        <taxon>Actinomycetes</taxon>
        <taxon>Micromonosporales</taxon>
        <taxon>Micromonosporaceae</taxon>
        <taxon>Virgisporangium</taxon>
    </lineage>
</organism>
<keyword evidence="1" id="KW-0472">Membrane</keyword>
<gene>
    <name evidence="2" type="ORF">Vau01_086540</name>
</gene>
<feature type="transmembrane region" description="Helical" evidence="1">
    <location>
        <begin position="82"/>
        <end position="104"/>
    </location>
</feature>
<feature type="transmembrane region" description="Helical" evidence="1">
    <location>
        <begin position="159"/>
        <end position="181"/>
    </location>
</feature>
<sequence length="198" mass="21096">MMRRLRRPDWLAELQGLTLLLMVVAVVVSAVRVVMVTFGDDAVPVELQARDLGADDLSVGGATVGPDGAVEAYVSDPSGHQMLLSALTWIPTVVLVVAVLALLFRAIRDARSGDPFTTRMVRRLRILAVVALVGGEVVALTEAFSGMSLVGTVLPEPGAFHGVLTLPIGWVFAGFGFLALGELIRRGRALREELAEVI</sequence>